<dbReference type="AlphaFoldDB" id="A0A840GL46"/>
<dbReference type="NCBIfam" id="TIGR01764">
    <property type="entry name" value="excise"/>
    <property type="match status" value="1"/>
</dbReference>
<sequence>MPSKKPPAIAPDSPVEAYCTTAEAARLLGVGVTSIQRYVDQGVLQAWKTHGRHRRIGMSSVEALLGKRAHGGDRLSILVSDPVSKTRSALVNALNALALPLDVAASEKGLDSVVRLLRSNTDLWVLSPEFSDIDGIAIAMGAMDYPETRLMGIILCPSAPLHEDDQQMLASRGVIVLKKPYSVAQIQGIVTEMFARKAREAHAAKI</sequence>
<evidence type="ECO:0000259" key="1">
    <source>
        <dbReference type="Pfam" id="PF12728"/>
    </source>
</evidence>
<organism evidence="2 3">
    <name type="scientific">Rhodocyclus tenuis</name>
    <name type="common">Rhodospirillum tenue</name>
    <dbReference type="NCBI Taxonomy" id="1066"/>
    <lineage>
        <taxon>Bacteria</taxon>
        <taxon>Pseudomonadati</taxon>
        <taxon>Pseudomonadota</taxon>
        <taxon>Betaproteobacteria</taxon>
        <taxon>Rhodocyclales</taxon>
        <taxon>Rhodocyclaceae</taxon>
        <taxon>Rhodocyclus</taxon>
    </lineage>
</organism>
<dbReference type="InterPro" id="IPR041657">
    <property type="entry name" value="HTH_17"/>
</dbReference>
<protein>
    <submittedName>
        <fullName evidence="2">Excisionase family DNA binding protein</fullName>
    </submittedName>
</protein>
<gene>
    <name evidence="2" type="ORF">GGD90_003556</name>
</gene>
<keyword evidence="3" id="KW-1185">Reference proteome</keyword>
<name>A0A840GL46_RHOTE</name>
<feature type="domain" description="Helix-turn-helix" evidence="1">
    <location>
        <begin position="18"/>
        <end position="68"/>
    </location>
</feature>
<proteinExistence type="predicted"/>
<dbReference type="InterPro" id="IPR009061">
    <property type="entry name" value="DNA-bd_dom_put_sf"/>
</dbReference>
<comment type="caution">
    <text evidence="2">The sequence shown here is derived from an EMBL/GenBank/DDBJ whole genome shotgun (WGS) entry which is preliminary data.</text>
</comment>
<reference evidence="2 3" key="1">
    <citation type="submission" date="2020-08" db="EMBL/GenBank/DDBJ databases">
        <title>Genome sequencing of Purple Non-Sulfur Bacteria from various extreme environments.</title>
        <authorList>
            <person name="Mayer M."/>
        </authorList>
    </citation>
    <scope>NUCLEOTIDE SEQUENCE [LARGE SCALE GENOMIC DNA]</scope>
    <source>
        <strain evidence="2 3">2761</strain>
    </source>
</reference>
<dbReference type="OrthoDB" id="5416564at2"/>
<dbReference type="SUPFAM" id="SSF46955">
    <property type="entry name" value="Putative DNA-binding domain"/>
    <property type="match status" value="1"/>
</dbReference>
<dbReference type="RefSeq" id="WP_153118077.1">
    <property type="nucleotide sequence ID" value="NZ_JACIGE010000020.1"/>
</dbReference>
<accession>A0A840GL46</accession>
<dbReference type="Proteomes" id="UP000587070">
    <property type="component" value="Unassembled WGS sequence"/>
</dbReference>
<evidence type="ECO:0000313" key="2">
    <source>
        <dbReference type="EMBL" id="MBB4249152.1"/>
    </source>
</evidence>
<dbReference type="InterPro" id="IPR010093">
    <property type="entry name" value="SinI_DNA-bd"/>
</dbReference>
<dbReference type="Gene3D" id="1.10.1660.10">
    <property type="match status" value="1"/>
</dbReference>
<dbReference type="CDD" id="cd04762">
    <property type="entry name" value="HTH_MerR-trunc"/>
    <property type="match status" value="1"/>
</dbReference>
<evidence type="ECO:0000313" key="3">
    <source>
        <dbReference type="Proteomes" id="UP000587070"/>
    </source>
</evidence>
<dbReference type="EMBL" id="JACIGE010000020">
    <property type="protein sequence ID" value="MBB4249152.1"/>
    <property type="molecule type" value="Genomic_DNA"/>
</dbReference>
<dbReference type="Pfam" id="PF12728">
    <property type="entry name" value="HTH_17"/>
    <property type="match status" value="1"/>
</dbReference>
<dbReference type="GO" id="GO:0003677">
    <property type="term" value="F:DNA binding"/>
    <property type="evidence" value="ECO:0007669"/>
    <property type="project" value="InterPro"/>
</dbReference>